<feature type="domain" description="EGF-like" evidence="7">
    <location>
        <begin position="807"/>
        <end position="844"/>
    </location>
</feature>
<feature type="domain" description="EGF-like" evidence="7">
    <location>
        <begin position="3"/>
        <end position="45"/>
    </location>
</feature>
<dbReference type="PANTHER" id="PTHR12916:SF9">
    <property type="entry name" value="NEUROGENIC LOCUS NOTCH HOMOLOG PROTEIN 1-RELATED"/>
    <property type="match status" value="1"/>
</dbReference>
<feature type="disulfide bond" evidence="4">
    <location>
        <begin position="191"/>
        <end position="200"/>
    </location>
</feature>
<dbReference type="CDD" id="cd00110">
    <property type="entry name" value="LamG"/>
    <property type="match status" value="3"/>
</dbReference>
<dbReference type="Gene3D" id="2.10.25.10">
    <property type="entry name" value="Laminin"/>
    <property type="match status" value="12"/>
</dbReference>
<feature type="region of interest" description="Disordered" evidence="5">
    <location>
        <begin position="478"/>
        <end position="501"/>
    </location>
</feature>
<feature type="disulfide bond" evidence="4">
    <location>
        <begin position="268"/>
        <end position="277"/>
    </location>
</feature>
<feature type="domain" description="Laminin G" evidence="6">
    <location>
        <begin position="854"/>
        <end position="1041"/>
    </location>
</feature>
<dbReference type="Gene3D" id="2.60.120.200">
    <property type="match status" value="3"/>
</dbReference>
<evidence type="ECO:0000256" key="4">
    <source>
        <dbReference type="PROSITE-ProRule" id="PRU00076"/>
    </source>
</evidence>
<dbReference type="SMART" id="SM00282">
    <property type="entry name" value="LamG"/>
    <property type="match status" value="2"/>
</dbReference>
<dbReference type="SUPFAM" id="SSF49899">
    <property type="entry name" value="Concanavalin A-like lectins/glucanases"/>
    <property type="match status" value="3"/>
</dbReference>
<feature type="domain" description="EGF-like" evidence="7">
    <location>
        <begin position="548"/>
        <end position="584"/>
    </location>
</feature>
<dbReference type="PROSITE" id="PS01187">
    <property type="entry name" value="EGF_CA"/>
    <property type="match status" value="1"/>
</dbReference>
<feature type="domain" description="EGF-like" evidence="7">
    <location>
        <begin position="165"/>
        <end position="201"/>
    </location>
</feature>
<dbReference type="InterPro" id="IPR001881">
    <property type="entry name" value="EGF-like_Ca-bd_dom"/>
</dbReference>
<feature type="domain" description="EGF-like" evidence="7">
    <location>
        <begin position="241"/>
        <end position="278"/>
    </location>
</feature>
<dbReference type="SMART" id="SM00179">
    <property type="entry name" value="EGF_CA"/>
    <property type="match status" value="10"/>
</dbReference>
<evidence type="ECO:0000256" key="2">
    <source>
        <dbReference type="ARBA" id="ARBA00022737"/>
    </source>
</evidence>
<feature type="disulfide bond" evidence="4">
    <location>
        <begin position="229"/>
        <end position="238"/>
    </location>
</feature>
<feature type="domain" description="Laminin G" evidence="6">
    <location>
        <begin position="591"/>
        <end position="775"/>
    </location>
</feature>
<keyword evidence="1 4" id="KW-0245">EGF-like domain</keyword>
<feature type="disulfide bond" evidence="4">
    <location>
        <begin position="574"/>
        <end position="583"/>
    </location>
</feature>
<feature type="disulfide bond" evidence="4">
    <location>
        <begin position="111"/>
        <end position="120"/>
    </location>
</feature>
<dbReference type="Pfam" id="PF02210">
    <property type="entry name" value="Laminin_G_2"/>
    <property type="match status" value="2"/>
</dbReference>
<dbReference type="InterPro" id="IPR001791">
    <property type="entry name" value="Laminin_G"/>
</dbReference>
<evidence type="ECO:0000259" key="6">
    <source>
        <dbReference type="PROSITE" id="PS50025"/>
    </source>
</evidence>
<dbReference type="InterPro" id="IPR000152">
    <property type="entry name" value="EGF-type_Asp/Asn_hydroxyl_site"/>
</dbReference>
<evidence type="ECO:0000259" key="7">
    <source>
        <dbReference type="PROSITE" id="PS50026"/>
    </source>
</evidence>
<feature type="disulfide bond" evidence="4">
    <location>
        <begin position="153"/>
        <end position="162"/>
    </location>
</feature>
<feature type="disulfide bond" evidence="4">
    <location>
        <begin position="834"/>
        <end position="843"/>
    </location>
</feature>
<keyword evidence="3 4" id="KW-1015">Disulfide bond</keyword>
<dbReference type="PROSITE" id="PS50025">
    <property type="entry name" value="LAM_G_DOMAIN"/>
    <property type="match status" value="3"/>
</dbReference>
<dbReference type="SUPFAM" id="SSF57196">
    <property type="entry name" value="EGF/Laminin"/>
    <property type="match status" value="7"/>
</dbReference>
<feature type="disulfide bond" evidence="4">
    <location>
        <begin position="1068"/>
        <end position="1077"/>
    </location>
</feature>
<reference evidence="8 9" key="1">
    <citation type="submission" date="2023-09" db="EMBL/GenBank/DDBJ databases">
        <title>Nesidiocoris tenuis whole genome shotgun sequence.</title>
        <authorList>
            <person name="Shibata T."/>
            <person name="Shimoda M."/>
            <person name="Kobayashi T."/>
            <person name="Uehara T."/>
        </authorList>
    </citation>
    <scope>NUCLEOTIDE SEQUENCE [LARGE SCALE GENOMIC DNA]</scope>
    <source>
        <strain evidence="8 9">Japan</strain>
    </source>
</reference>
<feature type="compositionally biased region" description="Polar residues" evidence="5">
    <location>
        <begin position="372"/>
        <end position="381"/>
    </location>
</feature>
<dbReference type="CDD" id="cd00054">
    <property type="entry name" value="EGF_CA"/>
    <property type="match status" value="8"/>
</dbReference>
<evidence type="ECO:0000256" key="5">
    <source>
        <dbReference type="SAM" id="MobiDB-lite"/>
    </source>
</evidence>
<dbReference type="Proteomes" id="UP001307889">
    <property type="component" value="Chromosome 1"/>
</dbReference>
<dbReference type="PROSITE" id="PS50026">
    <property type="entry name" value="EGF_3"/>
    <property type="match status" value="12"/>
</dbReference>
<feature type="region of interest" description="Disordered" evidence="5">
    <location>
        <begin position="372"/>
        <end position="436"/>
    </location>
</feature>
<dbReference type="InterPro" id="IPR013320">
    <property type="entry name" value="ConA-like_dom_sf"/>
</dbReference>
<feature type="domain" description="EGF-like" evidence="7">
    <location>
        <begin position="85"/>
        <end position="121"/>
    </location>
</feature>
<feature type="domain" description="EGF-like" evidence="7">
    <location>
        <begin position="123"/>
        <end position="163"/>
    </location>
</feature>
<evidence type="ECO:0000313" key="8">
    <source>
        <dbReference type="EMBL" id="BES89587.1"/>
    </source>
</evidence>
<feature type="domain" description="EGF-like" evidence="7">
    <location>
        <begin position="47"/>
        <end position="83"/>
    </location>
</feature>
<feature type="disulfide bond" evidence="4">
    <location>
        <begin position="1108"/>
        <end position="1117"/>
    </location>
</feature>
<feature type="disulfide bond" evidence="4">
    <location>
        <begin position="35"/>
        <end position="44"/>
    </location>
</feature>
<proteinExistence type="predicted"/>
<dbReference type="InterPro" id="IPR018097">
    <property type="entry name" value="EGF_Ca-bd_CS"/>
</dbReference>
<dbReference type="Pfam" id="PF12661">
    <property type="entry name" value="hEGF"/>
    <property type="match status" value="1"/>
</dbReference>
<feature type="disulfide bond" evidence="4">
    <location>
        <begin position="7"/>
        <end position="17"/>
    </location>
</feature>
<dbReference type="PANTHER" id="PTHR12916">
    <property type="entry name" value="CYTOCHROME C OXIDASE POLYPEPTIDE VIC-2"/>
    <property type="match status" value="1"/>
</dbReference>
<feature type="domain" description="EGF-like" evidence="7">
    <location>
        <begin position="203"/>
        <end position="239"/>
    </location>
</feature>
<keyword evidence="2" id="KW-0677">Repeat</keyword>
<dbReference type="Pfam" id="PF00008">
    <property type="entry name" value="EGF"/>
    <property type="match status" value="7"/>
</dbReference>
<evidence type="ECO:0000313" key="9">
    <source>
        <dbReference type="Proteomes" id="UP001307889"/>
    </source>
</evidence>
<feature type="domain" description="EGF-like" evidence="7">
    <location>
        <begin position="1042"/>
        <end position="1078"/>
    </location>
</feature>
<feature type="disulfide bond" evidence="4">
    <location>
        <begin position="73"/>
        <end position="82"/>
    </location>
</feature>
<feature type="domain" description="EGF-like" evidence="7">
    <location>
        <begin position="1080"/>
        <end position="1118"/>
    </location>
</feature>
<gene>
    <name evidence="8" type="ORF">NTJ_02394</name>
</gene>
<evidence type="ECO:0000256" key="3">
    <source>
        <dbReference type="ARBA" id="ARBA00023157"/>
    </source>
</evidence>
<sequence length="1234" mass="133371">MTASLACITNPCIYGICVDSTNNLVAGSQGYTCYCIDGYTGGNCQTNWDECWSAPCLNGGTCSDGIAYFNCTCPEGFVGDTCEENINECGSNPCLNNGTCVDIANGYMCACSPGYSGYNCEMDMAVCNTTEETRCTNGGVCVEGPGMSFSCRCLPGWTGRLCEIPVDECSSSPCENGGVCIDMHATYVCACPYGYTGVNCETQVELCSANPCENGALCVVEGRNSVCYCVPDYHGERCQFRYDECQKGPGCLNGATCIDGVDSYTCSCVPEFTGRFCECQIGANGNLDCNYFYTIVPNVTETPKTTGPVTTITQHFNVTDSSTTSFKPIYTTEFSASPEYTTWMTDATTIDIFTRFSETELLEHSTIYTTAGSGATTDQFSSGPTTDTGTVPDSTTIRYSEEPSSSTEIATSPATMEPSTSGFFSDASSTIPPDWVTDPMTIATQQTEKESTDATSAFFQPTTSSDLSSWIPSTFLTTTSSSTTPSSSSTSSTSTVSDSPTEISTHPFLGWSSTPSTFVTTPRFDWTSSTQQMFFRPSTEGTPFPPDLGSDCFLVPCINGGTCTNTTQGSKCFCNFGWKGKFCEEEEGIKVAAFRGRSYLLHVFNNATRVSVDINLKTLADTGIILYAHMSASVFMALYLLQGFLKFQFSCGMQNMLFSELKHSINTGYEMHITASLDLQIEKGLFHHCNGSVRLNGTLSMNGKQQAYLPPFGQKLSGALYLGGLSRQLYGQADLPIRKGITACMHSLVVNGNPREIYGEALDGMDISECESLACLSSPCLNSATCIDIGQNWSCLCAAGYLGKTCDQSVCSNNPCKYGGTCVQYPGSGFLCLCPVGKHGMYCDQDLEVGHPFFSSSVSGLSSYIAYPLPGAIHHSFELHFRFLPSTLDQIGLMVFIGQGHPHDSTSDHLAVSFIKGYVVLTWNLGSGPRRIFTPQSVSTSGKGKDVHIARIGRLGQKGWLQVDGMANITGSSPGWLTQLNTRPIIYLGGHESQNFSGLPHDLPLHTGFSGCIFDVELRAGRMRLQIQRSKDAVGRNVGQCHTKHCHNSTCLNRGACIDHGATYTCLCQDGWYSPGCAIRHNPCDSMRHNCSEGSTCVPLSMGYECDCPLGKSGQFCEKDETLSDVGFSGKRSYLSLPPAALELTETCIDLEIRPSSSHGLILFSMQSQGPTSSFISLSLHGGVIELRLRPTGHGRNGEVLVIRSAQVVALSQWTRVRAGRYGRRIYLWVRYEK</sequence>
<dbReference type="PRINTS" id="PR00010">
    <property type="entry name" value="EGFBLOOD"/>
</dbReference>
<comment type="caution">
    <text evidence="4">Lacks conserved residue(s) required for the propagation of feature annotation.</text>
</comment>
<name>A0ABN7AGW8_9HEMI</name>
<protein>
    <submittedName>
        <fullName evidence="8">Laminin G domain</fullName>
    </submittedName>
</protein>
<evidence type="ECO:0000256" key="1">
    <source>
        <dbReference type="ARBA" id="ARBA00022536"/>
    </source>
</evidence>
<feature type="compositionally biased region" description="Polar residues" evidence="5">
    <location>
        <begin position="402"/>
        <end position="431"/>
    </location>
</feature>
<dbReference type="Pfam" id="PF00054">
    <property type="entry name" value="Laminin_G_1"/>
    <property type="match status" value="1"/>
</dbReference>
<dbReference type="EMBL" id="AP028909">
    <property type="protein sequence ID" value="BES89587.1"/>
    <property type="molecule type" value="Genomic_DNA"/>
</dbReference>
<dbReference type="PROSITE" id="PS01186">
    <property type="entry name" value="EGF_2"/>
    <property type="match status" value="7"/>
</dbReference>
<dbReference type="PROSITE" id="PS00022">
    <property type="entry name" value="EGF_1"/>
    <property type="match status" value="10"/>
</dbReference>
<dbReference type="InterPro" id="IPR000742">
    <property type="entry name" value="EGF"/>
</dbReference>
<dbReference type="PROSITE" id="PS00010">
    <property type="entry name" value="ASX_HYDROXYL"/>
    <property type="match status" value="5"/>
</dbReference>
<feature type="domain" description="EGF-like" evidence="7">
    <location>
        <begin position="771"/>
        <end position="804"/>
    </location>
</feature>
<keyword evidence="9" id="KW-1185">Reference proteome</keyword>
<organism evidence="8 9">
    <name type="scientific">Nesidiocoris tenuis</name>
    <dbReference type="NCBI Taxonomy" id="355587"/>
    <lineage>
        <taxon>Eukaryota</taxon>
        <taxon>Metazoa</taxon>
        <taxon>Ecdysozoa</taxon>
        <taxon>Arthropoda</taxon>
        <taxon>Hexapoda</taxon>
        <taxon>Insecta</taxon>
        <taxon>Pterygota</taxon>
        <taxon>Neoptera</taxon>
        <taxon>Paraneoptera</taxon>
        <taxon>Hemiptera</taxon>
        <taxon>Heteroptera</taxon>
        <taxon>Panheteroptera</taxon>
        <taxon>Cimicomorpha</taxon>
        <taxon>Miridae</taxon>
        <taxon>Dicyphina</taxon>
        <taxon>Nesidiocoris</taxon>
    </lineage>
</organism>
<dbReference type="SMART" id="SM00181">
    <property type="entry name" value="EGF"/>
    <property type="match status" value="12"/>
</dbReference>
<dbReference type="InterPro" id="IPR013032">
    <property type="entry name" value="EGF-like_CS"/>
</dbReference>
<feature type="compositionally biased region" description="Low complexity" evidence="5">
    <location>
        <begin position="382"/>
        <end position="396"/>
    </location>
</feature>
<accession>A0ABN7AGW8</accession>
<feature type="domain" description="Laminin G" evidence="6">
    <location>
        <begin position="1124"/>
        <end position="1234"/>
    </location>
</feature>